<sequence>MRHDILLVATLAATANAFQLPFSIPKLFSSKLILPTPEQEVVGPTTPRIAIIGAGAGGSSAAFWISKAKERFGVDVEVDVYDSKDYIGGRSTTVYPYDDTTLPELELGASIFVEANKNLWRASDEFNLTRRNFRDEDYETGIWDGEQLILSYAGGWWDTAKMLWRYGYISPKRTETFVRGMIKDILTLYSRATPKWDNLSDLSNLLGWAEITNTTTEAYLAKQGVSAKYINEIVEAATRVNYGQNVDFIHALEGGCSLAGTGASAIAGGNFQIFENFLDRSGANVYLNTPVSSILPSTQPQQWSVKSTRGSIDYKAVIIAAPFHSTDITVPMSVSDQIPDVPYVHLHVTLLSTTSPYPNPAYFGLPPSSLVPRMMLTSNQGARQGRKAPEFNSLSYHGAIRENEWAVKIFSSTELSDEWLANMFHGQVGWVHRKEWDAYPKLPPTSTFPPVKLDRGLYYVNSFEPFISTMETETVSSRNIVDLMLNDEFNASICGRSIPPPEDNESDSEPPTQKDDFVYGWDC</sequence>
<evidence type="ECO:0000256" key="5">
    <source>
        <dbReference type="ARBA" id="ARBA00022827"/>
    </source>
</evidence>
<comment type="cofactor">
    <cofactor evidence="1">
        <name>FAD</name>
        <dbReference type="ChEBI" id="CHEBI:57692"/>
    </cofactor>
</comment>
<feature type="region of interest" description="Disordered" evidence="8">
    <location>
        <begin position="495"/>
        <end position="523"/>
    </location>
</feature>
<keyword evidence="12" id="KW-1185">Reference proteome</keyword>
<name>A0A8H4R5P5_9AGAR</name>
<dbReference type="Pfam" id="PF13450">
    <property type="entry name" value="NAD_binding_8"/>
    <property type="match status" value="1"/>
</dbReference>
<evidence type="ECO:0000313" key="12">
    <source>
        <dbReference type="Proteomes" id="UP000521872"/>
    </source>
</evidence>
<dbReference type="SUPFAM" id="SSF51905">
    <property type="entry name" value="FAD/NAD(P)-binding domain"/>
    <property type="match status" value="1"/>
</dbReference>
<accession>A0A8H4R5P5</accession>
<dbReference type="AlphaFoldDB" id="A0A8H4R5P5"/>
<dbReference type="InterPro" id="IPR036188">
    <property type="entry name" value="FAD/NAD-bd_sf"/>
</dbReference>
<dbReference type="EMBL" id="JAACJL010000001">
    <property type="protein sequence ID" value="KAF4623348.1"/>
    <property type="molecule type" value="Genomic_DNA"/>
</dbReference>
<feature type="signal peptide" evidence="9">
    <location>
        <begin position="1"/>
        <end position="17"/>
    </location>
</feature>
<evidence type="ECO:0000256" key="1">
    <source>
        <dbReference type="ARBA" id="ARBA00001974"/>
    </source>
</evidence>
<keyword evidence="4 9" id="KW-0732">Signal</keyword>
<keyword evidence="3" id="KW-0285">Flavoprotein</keyword>
<keyword evidence="6" id="KW-0560">Oxidoreductase</keyword>
<feature type="chain" id="PRO_5034508262" description="Prenylcysteine lyase domain-containing protein" evidence="9">
    <location>
        <begin position="18"/>
        <end position="523"/>
    </location>
</feature>
<keyword evidence="7" id="KW-0325">Glycoprotein</keyword>
<dbReference type="InterPro" id="IPR010795">
    <property type="entry name" value="Prenylcys_lyase"/>
</dbReference>
<organism evidence="11 12">
    <name type="scientific">Agrocybe pediades</name>
    <dbReference type="NCBI Taxonomy" id="84607"/>
    <lineage>
        <taxon>Eukaryota</taxon>
        <taxon>Fungi</taxon>
        <taxon>Dikarya</taxon>
        <taxon>Basidiomycota</taxon>
        <taxon>Agaricomycotina</taxon>
        <taxon>Agaricomycetes</taxon>
        <taxon>Agaricomycetidae</taxon>
        <taxon>Agaricales</taxon>
        <taxon>Agaricineae</taxon>
        <taxon>Strophariaceae</taxon>
        <taxon>Agrocybe</taxon>
    </lineage>
</organism>
<dbReference type="InterPro" id="IPR017046">
    <property type="entry name" value="Prenylcysteine_Oxase1"/>
</dbReference>
<proteinExistence type="inferred from homology"/>
<dbReference type="GO" id="GO:0030328">
    <property type="term" value="P:prenylcysteine catabolic process"/>
    <property type="evidence" value="ECO:0007669"/>
    <property type="project" value="InterPro"/>
</dbReference>
<feature type="domain" description="Prenylcysteine lyase" evidence="10">
    <location>
        <begin position="156"/>
        <end position="487"/>
    </location>
</feature>
<reference evidence="11 12" key="1">
    <citation type="submission" date="2019-12" db="EMBL/GenBank/DDBJ databases">
        <authorList>
            <person name="Floudas D."/>
            <person name="Bentzer J."/>
            <person name="Ahren D."/>
            <person name="Johansson T."/>
            <person name="Persson P."/>
            <person name="Tunlid A."/>
        </authorList>
    </citation>
    <scope>NUCLEOTIDE SEQUENCE [LARGE SCALE GENOMIC DNA]</scope>
    <source>
        <strain evidence="11 12">CBS 102.39</strain>
    </source>
</reference>
<evidence type="ECO:0000313" key="11">
    <source>
        <dbReference type="EMBL" id="KAF4623348.1"/>
    </source>
</evidence>
<dbReference type="GO" id="GO:0001735">
    <property type="term" value="F:prenylcysteine oxidase activity"/>
    <property type="evidence" value="ECO:0007669"/>
    <property type="project" value="InterPro"/>
</dbReference>
<comment type="caution">
    <text evidence="11">The sequence shown here is derived from an EMBL/GenBank/DDBJ whole genome shotgun (WGS) entry which is preliminary data.</text>
</comment>
<evidence type="ECO:0000256" key="9">
    <source>
        <dbReference type="SAM" id="SignalP"/>
    </source>
</evidence>
<comment type="similarity">
    <text evidence="2">Belongs to the prenylcysteine oxidase family.</text>
</comment>
<evidence type="ECO:0000256" key="4">
    <source>
        <dbReference type="ARBA" id="ARBA00022729"/>
    </source>
</evidence>
<dbReference type="PIRSF" id="PIRSF036292">
    <property type="entry name" value="Prenylcysteine_oxidase"/>
    <property type="match status" value="1"/>
</dbReference>
<evidence type="ECO:0000256" key="8">
    <source>
        <dbReference type="SAM" id="MobiDB-lite"/>
    </source>
</evidence>
<dbReference type="GO" id="GO:0030327">
    <property type="term" value="P:prenylated protein catabolic process"/>
    <property type="evidence" value="ECO:0007669"/>
    <property type="project" value="TreeGrafter"/>
</dbReference>
<dbReference type="Proteomes" id="UP000521872">
    <property type="component" value="Unassembled WGS sequence"/>
</dbReference>
<protein>
    <recommendedName>
        <fullName evidence="10">Prenylcysteine lyase domain-containing protein</fullName>
    </recommendedName>
</protein>
<evidence type="ECO:0000259" key="10">
    <source>
        <dbReference type="Pfam" id="PF07156"/>
    </source>
</evidence>
<evidence type="ECO:0000256" key="3">
    <source>
        <dbReference type="ARBA" id="ARBA00022630"/>
    </source>
</evidence>
<dbReference type="PANTHER" id="PTHR15944:SF0">
    <property type="entry name" value="PRENYLCYSTEINE LYASE DOMAIN-CONTAINING PROTEIN"/>
    <property type="match status" value="1"/>
</dbReference>
<evidence type="ECO:0000256" key="7">
    <source>
        <dbReference type="ARBA" id="ARBA00023180"/>
    </source>
</evidence>
<gene>
    <name evidence="11" type="ORF">D9613_002063</name>
</gene>
<evidence type="ECO:0000256" key="2">
    <source>
        <dbReference type="ARBA" id="ARBA00009967"/>
    </source>
</evidence>
<evidence type="ECO:0000256" key="6">
    <source>
        <dbReference type="ARBA" id="ARBA00023002"/>
    </source>
</evidence>
<keyword evidence="5" id="KW-0274">FAD</keyword>
<dbReference type="PANTHER" id="PTHR15944">
    <property type="entry name" value="FARNESYLCYSTEINE LYASE"/>
    <property type="match status" value="1"/>
</dbReference>
<dbReference type="Pfam" id="PF07156">
    <property type="entry name" value="Prenylcys_lyase"/>
    <property type="match status" value="1"/>
</dbReference>
<dbReference type="Gene3D" id="3.50.50.60">
    <property type="entry name" value="FAD/NAD(P)-binding domain"/>
    <property type="match status" value="1"/>
</dbReference>